<protein>
    <recommendedName>
        <fullName evidence="4">tRNA synthetases class I catalytic domain-containing protein</fullName>
    </recommendedName>
</protein>
<organism evidence="5">
    <name type="scientific">marine sediment metagenome</name>
    <dbReference type="NCBI Taxonomy" id="412755"/>
    <lineage>
        <taxon>unclassified sequences</taxon>
        <taxon>metagenomes</taxon>
        <taxon>ecological metagenomes</taxon>
    </lineage>
</organism>
<dbReference type="PANTHER" id="PTHR10890:SF3">
    <property type="entry name" value="CYSTEINE--TRNA LIGASE, CYTOPLASMIC"/>
    <property type="match status" value="1"/>
</dbReference>
<dbReference type="GO" id="GO:0006423">
    <property type="term" value="P:cysteinyl-tRNA aminoacylation"/>
    <property type="evidence" value="ECO:0007669"/>
    <property type="project" value="TreeGrafter"/>
</dbReference>
<dbReference type="PANTHER" id="PTHR10890">
    <property type="entry name" value="CYSTEINYL-TRNA SYNTHETASE"/>
    <property type="match status" value="1"/>
</dbReference>
<keyword evidence="3" id="KW-0067">ATP-binding</keyword>
<evidence type="ECO:0000259" key="4">
    <source>
        <dbReference type="Pfam" id="PF01406"/>
    </source>
</evidence>
<evidence type="ECO:0000313" key="5">
    <source>
        <dbReference type="EMBL" id="GAH28150.1"/>
    </source>
</evidence>
<name>X1F6E8_9ZZZZ</name>
<dbReference type="AlphaFoldDB" id="X1F6E8"/>
<dbReference type="Gene3D" id="3.40.50.620">
    <property type="entry name" value="HUPs"/>
    <property type="match status" value="1"/>
</dbReference>
<dbReference type="Pfam" id="PF01406">
    <property type="entry name" value="tRNA-synt_1e"/>
    <property type="match status" value="1"/>
</dbReference>
<dbReference type="GO" id="GO:0004817">
    <property type="term" value="F:cysteine-tRNA ligase activity"/>
    <property type="evidence" value="ECO:0007669"/>
    <property type="project" value="TreeGrafter"/>
</dbReference>
<accession>X1F6E8</accession>
<proteinExistence type="predicted"/>
<evidence type="ECO:0000256" key="2">
    <source>
        <dbReference type="ARBA" id="ARBA00022741"/>
    </source>
</evidence>
<dbReference type="PRINTS" id="PR00983">
    <property type="entry name" value="TRNASYNTHCYS"/>
</dbReference>
<gene>
    <name evidence="5" type="ORF">S03H2_05750</name>
</gene>
<comment type="caution">
    <text evidence="5">The sequence shown here is derived from an EMBL/GenBank/DDBJ whole genome shotgun (WGS) entry which is preliminary data.</text>
</comment>
<dbReference type="InterPro" id="IPR032678">
    <property type="entry name" value="tRNA-synt_1_cat_dom"/>
</dbReference>
<feature type="domain" description="tRNA synthetases class I catalytic" evidence="4">
    <location>
        <begin position="7"/>
        <end position="203"/>
    </location>
</feature>
<feature type="non-terminal residue" evidence="5">
    <location>
        <position position="203"/>
    </location>
</feature>
<dbReference type="GO" id="GO:0005524">
    <property type="term" value="F:ATP binding"/>
    <property type="evidence" value="ECO:0007669"/>
    <property type="project" value="UniProtKB-KW"/>
</dbReference>
<dbReference type="InterPro" id="IPR024909">
    <property type="entry name" value="Cys-tRNA/MSH_ligase"/>
</dbReference>
<evidence type="ECO:0000256" key="3">
    <source>
        <dbReference type="ARBA" id="ARBA00022840"/>
    </source>
</evidence>
<evidence type="ECO:0000256" key="1">
    <source>
        <dbReference type="ARBA" id="ARBA00022598"/>
    </source>
</evidence>
<sequence length="203" mass="22808">MRGIKIIIHRPNKLGISASELAGKFTDSYFDDMDALNIERADIYPRATEEIPKIIEVIQGLIDKGYAYAAQGSVYFRVNSVSDYGKLSHRNLESMMSACNVEMGRQKENPMDFALWKAAKPGEPSWESPWGRGRPGWHIECSAMSLKYLGDNLDIHGGGQDLIFPHHENEIVQSESFTGAKPFAKYWLHNGLVQLGEDKMSKS</sequence>
<dbReference type="EMBL" id="BARU01002432">
    <property type="protein sequence ID" value="GAH28150.1"/>
    <property type="molecule type" value="Genomic_DNA"/>
</dbReference>
<reference evidence="5" key="1">
    <citation type="journal article" date="2014" name="Front. Microbiol.">
        <title>High frequency of phylogenetically diverse reductive dehalogenase-homologous genes in deep subseafloor sedimentary metagenomes.</title>
        <authorList>
            <person name="Kawai M."/>
            <person name="Futagami T."/>
            <person name="Toyoda A."/>
            <person name="Takaki Y."/>
            <person name="Nishi S."/>
            <person name="Hori S."/>
            <person name="Arai W."/>
            <person name="Tsubouchi T."/>
            <person name="Morono Y."/>
            <person name="Uchiyama I."/>
            <person name="Ito T."/>
            <person name="Fujiyama A."/>
            <person name="Inagaki F."/>
            <person name="Takami H."/>
        </authorList>
    </citation>
    <scope>NUCLEOTIDE SEQUENCE</scope>
    <source>
        <strain evidence="5">Expedition CK06-06</strain>
    </source>
</reference>
<keyword evidence="2" id="KW-0547">Nucleotide-binding</keyword>
<dbReference type="InterPro" id="IPR014729">
    <property type="entry name" value="Rossmann-like_a/b/a_fold"/>
</dbReference>
<dbReference type="SUPFAM" id="SSF52374">
    <property type="entry name" value="Nucleotidylyl transferase"/>
    <property type="match status" value="1"/>
</dbReference>
<keyword evidence="1" id="KW-0436">Ligase</keyword>
<dbReference type="GO" id="GO:0005829">
    <property type="term" value="C:cytosol"/>
    <property type="evidence" value="ECO:0007669"/>
    <property type="project" value="TreeGrafter"/>
</dbReference>